<dbReference type="InterPro" id="IPR053876">
    <property type="entry name" value="Phage_int_M"/>
</dbReference>
<feature type="domain" description="Core-binding (CB)" evidence="7">
    <location>
        <begin position="101"/>
        <end position="181"/>
    </location>
</feature>
<dbReference type="PROSITE" id="PS51898">
    <property type="entry name" value="TYR_RECOMBINASE"/>
    <property type="match status" value="1"/>
</dbReference>
<evidence type="ECO:0000313" key="8">
    <source>
        <dbReference type="EMBL" id="QEA13891.1"/>
    </source>
</evidence>
<dbReference type="GO" id="GO:0015074">
    <property type="term" value="P:DNA integration"/>
    <property type="evidence" value="ECO:0007669"/>
    <property type="project" value="UniProtKB-KW"/>
</dbReference>
<dbReference type="InterPro" id="IPR013762">
    <property type="entry name" value="Integrase-like_cat_sf"/>
</dbReference>
<dbReference type="KEGG" id="cof:FOZ74_13130"/>
<dbReference type="RefSeq" id="WP_146913476.1">
    <property type="nucleotide sequence ID" value="NZ_CP042344.1"/>
</dbReference>
<sequence>MLTTLQIKSAKAQERAYKLADSGGLYLLVQPNGSKLWRYKFRVGGVEGKQSFGAFPEVSLAEARGLHGDSRKLVVQGINPVQTKQELKVVQAQEQLERTKGTFAAVMSDWDTATAAGLRPSTVRQRQREINNDLVPKLKNRPMDGITRLELTALLKDVEKRAPEVARNLRNHLWGMFEYAIDSGLMENNPVPPLRVMKKRNQSNHPALAGDQIGDFLRALDAATAINEETRIAMLLVLLTACRKAEVIEARWDELDLKAAQWEIPAARMKAKRPHWVPLSRQAIELLTNLRKIVPANREHLFPNRLDPRRPMANRSLNALMERLGFGGEGTPHGMRAAFSTHFNRLGASVDVIEHCLAHVPANAVRAAYNRHAYQDERRMMLQTWADHLDGVRESRGAPLLQRVA</sequence>
<keyword evidence="4" id="KW-0233">DNA recombination</keyword>
<dbReference type="Gene3D" id="3.30.160.390">
    <property type="entry name" value="Integrase, DNA-binding domain"/>
    <property type="match status" value="1"/>
</dbReference>
<dbReference type="Gene3D" id="1.10.150.130">
    <property type="match status" value="1"/>
</dbReference>
<keyword evidence="2" id="KW-0229">DNA integration</keyword>
<dbReference type="InterPro" id="IPR010998">
    <property type="entry name" value="Integrase_recombinase_N"/>
</dbReference>
<dbReference type="PANTHER" id="PTHR30629:SF2">
    <property type="entry name" value="PROPHAGE INTEGRASE INTS-RELATED"/>
    <property type="match status" value="1"/>
</dbReference>
<evidence type="ECO:0000256" key="2">
    <source>
        <dbReference type="ARBA" id="ARBA00022908"/>
    </source>
</evidence>
<dbReference type="InterPro" id="IPR025166">
    <property type="entry name" value="Integrase_DNA_bind_dom"/>
</dbReference>
<keyword evidence="3 5" id="KW-0238">DNA-binding</keyword>
<gene>
    <name evidence="8" type="ORF">FOZ74_13130</name>
</gene>
<dbReference type="InterPro" id="IPR044068">
    <property type="entry name" value="CB"/>
</dbReference>
<feature type="domain" description="Tyr recombinase" evidence="6">
    <location>
        <begin position="203"/>
        <end position="382"/>
    </location>
</feature>
<evidence type="ECO:0000256" key="3">
    <source>
        <dbReference type="ARBA" id="ARBA00023125"/>
    </source>
</evidence>
<dbReference type="Gene3D" id="1.10.443.10">
    <property type="entry name" value="Intergrase catalytic core"/>
    <property type="match status" value="1"/>
</dbReference>
<dbReference type="EMBL" id="CP042344">
    <property type="protein sequence ID" value="QEA13891.1"/>
    <property type="molecule type" value="Genomic_DNA"/>
</dbReference>
<evidence type="ECO:0000313" key="9">
    <source>
        <dbReference type="Proteomes" id="UP000321199"/>
    </source>
</evidence>
<dbReference type="InterPro" id="IPR038488">
    <property type="entry name" value="Integrase_DNA-bd_sf"/>
</dbReference>
<dbReference type="Pfam" id="PF00589">
    <property type="entry name" value="Phage_integrase"/>
    <property type="match status" value="1"/>
</dbReference>
<accession>A0A5B8RWF9</accession>
<dbReference type="CDD" id="cd00801">
    <property type="entry name" value="INT_P4_C"/>
    <property type="match status" value="1"/>
</dbReference>
<dbReference type="InterPro" id="IPR050808">
    <property type="entry name" value="Phage_Integrase"/>
</dbReference>
<evidence type="ECO:0000256" key="5">
    <source>
        <dbReference type="PROSITE-ProRule" id="PRU01248"/>
    </source>
</evidence>
<protein>
    <submittedName>
        <fullName evidence="8">Tyrosine-type recombinase/integrase</fullName>
    </submittedName>
</protein>
<evidence type="ECO:0000259" key="6">
    <source>
        <dbReference type="PROSITE" id="PS51898"/>
    </source>
</evidence>
<dbReference type="Pfam" id="PF22022">
    <property type="entry name" value="Phage_int_M"/>
    <property type="match status" value="1"/>
</dbReference>
<dbReference type="PROSITE" id="PS51900">
    <property type="entry name" value="CB"/>
    <property type="match status" value="1"/>
</dbReference>
<name>A0A5B8RWF9_9BURK</name>
<comment type="similarity">
    <text evidence="1">Belongs to the 'phage' integrase family.</text>
</comment>
<organism evidence="8 9">
    <name type="scientific">Comamonas flocculans</name>
    <dbReference type="NCBI Taxonomy" id="2597701"/>
    <lineage>
        <taxon>Bacteria</taxon>
        <taxon>Pseudomonadati</taxon>
        <taxon>Pseudomonadota</taxon>
        <taxon>Betaproteobacteria</taxon>
        <taxon>Burkholderiales</taxon>
        <taxon>Comamonadaceae</taxon>
        <taxon>Comamonas</taxon>
    </lineage>
</organism>
<dbReference type="GO" id="GO:0006310">
    <property type="term" value="P:DNA recombination"/>
    <property type="evidence" value="ECO:0007669"/>
    <property type="project" value="UniProtKB-KW"/>
</dbReference>
<evidence type="ECO:0000256" key="4">
    <source>
        <dbReference type="ARBA" id="ARBA00023172"/>
    </source>
</evidence>
<dbReference type="InterPro" id="IPR002104">
    <property type="entry name" value="Integrase_catalytic"/>
</dbReference>
<proteinExistence type="inferred from homology"/>
<dbReference type="Pfam" id="PF13356">
    <property type="entry name" value="Arm-DNA-bind_3"/>
    <property type="match status" value="1"/>
</dbReference>
<keyword evidence="9" id="KW-1185">Reference proteome</keyword>
<dbReference type="Proteomes" id="UP000321199">
    <property type="component" value="Chromosome"/>
</dbReference>
<dbReference type="GO" id="GO:0003677">
    <property type="term" value="F:DNA binding"/>
    <property type="evidence" value="ECO:0007669"/>
    <property type="project" value="UniProtKB-UniRule"/>
</dbReference>
<evidence type="ECO:0000259" key="7">
    <source>
        <dbReference type="PROSITE" id="PS51900"/>
    </source>
</evidence>
<dbReference type="InterPro" id="IPR011010">
    <property type="entry name" value="DNA_brk_join_enz"/>
</dbReference>
<evidence type="ECO:0000256" key="1">
    <source>
        <dbReference type="ARBA" id="ARBA00008857"/>
    </source>
</evidence>
<dbReference type="OrthoDB" id="9775880at2"/>
<dbReference type="SUPFAM" id="SSF56349">
    <property type="entry name" value="DNA breaking-rejoining enzymes"/>
    <property type="match status" value="1"/>
</dbReference>
<dbReference type="PANTHER" id="PTHR30629">
    <property type="entry name" value="PROPHAGE INTEGRASE"/>
    <property type="match status" value="1"/>
</dbReference>
<dbReference type="AlphaFoldDB" id="A0A5B8RWF9"/>
<reference evidence="8 9" key="1">
    <citation type="submission" date="2019-07" db="EMBL/GenBank/DDBJ databases">
        <title>Complete genome sequence of Comamonas sp. NLF 7-7 isolated from livestock.</title>
        <authorList>
            <person name="Kim D.H."/>
            <person name="Kim J.G."/>
        </authorList>
    </citation>
    <scope>NUCLEOTIDE SEQUENCE [LARGE SCALE GENOMIC DNA]</scope>
    <source>
        <strain evidence="8 9">NLF 7-7</strain>
    </source>
</reference>